<name>A0A060URW8_9PROT</name>
<dbReference type="EMBL" id="LT841305">
    <property type="protein sequence ID" value="SMH66051.1"/>
    <property type="molecule type" value="Genomic_DNA"/>
</dbReference>
<gene>
    <name evidence="2" type="ORF">AFERRI_20840</name>
    <name evidence="1" type="ORF">AFERRI_490002</name>
</gene>
<reference evidence="1" key="1">
    <citation type="submission" date="2014-03" db="EMBL/GenBank/DDBJ databases">
        <authorList>
            <person name="Genoscope - CEA"/>
        </authorList>
    </citation>
    <scope>NUCLEOTIDE SEQUENCE [LARGE SCALE GENOMIC DNA]</scope>
    <source>
        <strain evidence="1">CF27</strain>
    </source>
</reference>
<proteinExistence type="predicted"/>
<dbReference type="EMBL" id="CCCS020000044">
    <property type="protein sequence ID" value="CDQ11031.1"/>
    <property type="molecule type" value="Genomic_DNA"/>
</dbReference>
<protein>
    <submittedName>
        <fullName evidence="1">Uncharacterized protein</fullName>
    </submittedName>
</protein>
<accession>A0A060URW8</accession>
<dbReference type="AlphaFoldDB" id="A0A060URW8"/>
<reference evidence="1" key="2">
    <citation type="submission" date="2014-07" db="EMBL/GenBank/DDBJ databases">
        <title>Initial genome analysis of the psychrotolerant acidophile Acidithiobacillus ferrivorans CF27: insights into iron and sulfur oxidation pathways and into biofilm formation.</title>
        <authorList>
            <person name="Talla E."/>
            <person name="Hedrich S."/>
            <person name="Mangenot S."/>
            <person name="Ji B."/>
            <person name="Johnson D.B."/>
            <person name="Barbe V."/>
            <person name="Bonnefoy V."/>
        </authorList>
    </citation>
    <scope>NUCLEOTIDE SEQUENCE [LARGE SCALE GENOMIC DNA]</scope>
    <source>
        <strain evidence="1">CF27</strain>
    </source>
</reference>
<evidence type="ECO:0000313" key="2">
    <source>
        <dbReference type="EMBL" id="SMH66051.1"/>
    </source>
</evidence>
<dbReference type="Proteomes" id="UP000193925">
    <property type="component" value="Chromosome AFERRI"/>
</dbReference>
<evidence type="ECO:0000313" key="1">
    <source>
        <dbReference type="EMBL" id="CDQ11031.1"/>
    </source>
</evidence>
<reference evidence="2 3" key="3">
    <citation type="submission" date="2017-03" db="EMBL/GenBank/DDBJ databases">
        <authorList>
            <person name="Regsiter A."/>
            <person name="William W."/>
        </authorList>
    </citation>
    <scope>NUCLEOTIDE SEQUENCE [LARGE SCALE GENOMIC DNA]</scope>
    <source>
        <strain evidence="2">PRJEB5721</strain>
    </source>
</reference>
<sequence length="87" mass="10107">MVGNRFYRYIPSGSLCNNRLSLWTSIRFKLDLQQGKRPETRLQPKQATKLGILRIIPHQPLSTQPFEFNCEPETRLLSKKGCIIGYN</sequence>
<evidence type="ECO:0000313" key="3">
    <source>
        <dbReference type="Proteomes" id="UP000193925"/>
    </source>
</evidence>
<keyword evidence="3" id="KW-1185">Reference proteome</keyword>
<organism evidence="1">
    <name type="scientific">Acidithiobacillus ferrivorans</name>
    <dbReference type="NCBI Taxonomy" id="160808"/>
    <lineage>
        <taxon>Bacteria</taxon>
        <taxon>Pseudomonadati</taxon>
        <taxon>Pseudomonadota</taxon>
        <taxon>Acidithiobacillia</taxon>
        <taxon>Acidithiobacillales</taxon>
        <taxon>Acidithiobacillaceae</taxon>
        <taxon>Acidithiobacillus</taxon>
    </lineage>
</organism>